<feature type="compositionally biased region" description="Basic residues" evidence="1">
    <location>
        <begin position="116"/>
        <end position="134"/>
    </location>
</feature>
<organism evidence="2">
    <name type="scientific">hydrothermal vent metagenome</name>
    <dbReference type="NCBI Taxonomy" id="652676"/>
    <lineage>
        <taxon>unclassified sequences</taxon>
        <taxon>metagenomes</taxon>
        <taxon>ecological metagenomes</taxon>
    </lineage>
</organism>
<dbReference type="Pfam" id="PF05991">
    <property type="entry name" value="NYN_YacP"/>
    <property type="match status" value="1"/>
</dbReference>
<dbReference type="InterPro" id="IPR010298">
    <property type="entry name" value="YacP-like"/>
</dbReference>
<reference evidence="2" key="1">
    <citation type="submission" date="2018-06" db="EMBL/GenBank/DDBJ databases">
        <authorList>
            <person name="Zhirakovskaya E."/>
        </authorList>
    </citation>
    <scope>NUCLEOTIDE SEQUENCE</scope>
</reference>
<dbReference type="EMBL" id="UOGJ01000133">
    <property type="protein sequence ID" value="VAX37637.1"/>
    <property type="molecule type" value="Genomic_DNA"/>
</dbReference>
<gene>
    <name evidence="2" type="ORF">MNBD_UNCLBAC01-1646</name>
</gene>
<evidence type="ECO:0000313" key="2">
    <source>
        <dbReference type="EMBL" id="VAX37637.1"/>
    </source>
</evidence>
<proteinExistence type="predicted"/>
<accession>A0A3B1E4Q7</accession>
<feature type="region of interest" description="Disordered" evidence="1">
    <location>
        <begin position="115"/>
        <end position="134"/>
    </location>
</feature>
<evidence type="ECO:0000256" key="1">
    <source>
        <dbReference type="SAM" id="MobiDB-lite"/>
    </source>
</evidence>
<dbReference type="PANTHER" id="PTHR34547:SF1">
    <property type="entry name" value="YACP-LIKE NYN DOMAIN PROTEIN"/>
    <property type="match status" value="1"/>
</dbReference>
<sequence>MMHQLPVTLPSKLEDQRRVLIQFLENQRPQGSLNNAMTVVFDGKADIFGGMESSSMNIIFSKDETADDKIKRMVAALDNAKSTLVVTNDKEIQCAVNLSGAKAISVQAFLSQGRPTRQKVTRRSASSHKAPVKKMARNVETKITEEMEKIWLNKK</sequence>
<dbReference type="AlphaFoldDB" id="A0A3B1E4Q7"/>
<evidence type="ECO:0008006" key="3">
    <source>
        <dbReference type="Google" id="ProtNLM"/>
    </source>
</evidence>
<dbReference type="PANTHER" id="PTHR34547">
    <property type="entry name" value="YACP-LIKE NYN DOMAIN PROTEIN"/>
    <property type="match status" value="1"/>
</dbReference>
<name>A0A3B1E4Q7_9ZZZZ</name>
<protein>
    <recommendedName>
        <fullName evidence="3">YacP-like NYN domain protein</fullName>
    </recommendedName>
</protein>